<dbReference type="AlphaFoldDB" id="A0AAD7CRY6"/>
<accession>A0AAD7CRY6</accession>
<keyword evidence="2" id="KW-1185">Reference proteome</keyword>
<dbReference type="Proteomes" id="UP001221757">
    <property type="component" value="Unassembled WGS sequence"/>
</dbReference>
<evidence type="ECO:0000313" key="2">
    <source>
        <dbReference type="Proteomes" id="UP001221757"/>
    </source>
</evidence>
<dbReference type="EMBL" id="JARKIE010000253">
    <property type="protein sequence ID" value="KAJ7661089.1"/>
    <property type="molecule type" value="Genomic_DNA"/>
</dbReference>
<reference evidence="1" key="1">
    <citation type="submission" date="2023-03" db="EMBL/GenBank/DDBJ databases">
        <title>Massive genome expansion in bonnet fungi (Mycena s.s.) driven by repeated elements and novel gene families across ecological guilds.</title>
        <authorList>
            <consortium name="Lawrence Berkeley National Laboratory"/>
            <person name="Harder C.B."/>
            <person name="Miyauchi S."/>
            <person name="Viragh M."/>
            <person name="Kuo A."/>
            <person name="Thoen E."/>
            <person name="Andreopoulos B."/>
            <person name="Lu D."/>
            <person name="Skrede I."/>
            <person name="Drula E."/>
            <person name="Henrissat B."/>
            <person name="Morin E."/>
            <person name="Kohler A."/>
            <person name="Barry K."/>
            <person name="LaButti K."/>
            <person name="Morin E."/>
            <person name="Salamov A."/>
            <person name="Lipzen A."/>
            <person name="Mereny Z."/>
            <person name="Hegedus B."/>
            <person name="Baldrian P."/>
            <person name="Stursova M."/>
            <person name="Weitz H."/>
            <person name="Taylor A."/>
            <person name="Grigoriev I.V."/>
            <person name="Nagy L.G."/>
            <person name="Martin F."/>
            <person name="Kauserud H."/>
        </authorList>
    </citation>
    <scope>NUCLEOTIDE SEQUENCE</scope>
    <source>
        <strain evidence="1">CBHHK067</strain>
    </source>
</reference>
<gene>
    <name evidence="1" type="ORF">B0H17DRAFT_1144793</name>
</gene>
<comment type="caution">
    <text evidence="1">The sequence shown here is derived from an EMBL/GenBank/DDBJ whole genome shotgun (WGS) entry which is preliminary data.</text>
</comment>
<proteinExistence type="predicted"/>
<evidence type="ECO:0000313" key="1">
    <source>
        <dbReference type="EMBL" id="KAJ7661089.1"/>
    </source>
</evidence>
<organism evidence="1 2">
    <name type="scientific">Mycena rosella</name>
    <name type="common">Pink bonnet</name>
    <name type="synonym">Agaricus rosellus</name>
    <dbReference type="NCBI Taxonomy" id="1033263"/>
    <lineage>
        <taxon>Eukaryota</taxon>
        <taxon>Fungi</taxon>
        <taxon>Dikarya</taxon>
        <taxon>Basidiomycota</taxon>
        <taxon>Agaricomycotina</taxon>
        <taxon>Agaricomycetes</taxon>
        <taxon>Agaricomycetidae</taxon>
        <taxon>Agaricales</taxon>
        <taxon>Marasmiineae</taxon>
        <taxon>Mycenaceae</taxon>
        <taxon>Mycena</taxon>
    </lineage>
</organism>
<sequence length="223" mass="24149">MNLDSTLGLEPIVPAYAAPLPKEDALRALEVVLADERRRSSTWFTDDSLLDGSVGGAAVRVKDGVERERICMPLGDGQVCEGEMEGLVQGGTGPAKINQSRNYKCVSLLSHLLHTSIMNVPANAHINQSGTVPAARRSSRKHKKLEDLPDLSENLVQCLCGQSAVPVDSAASTNVAQFRIESCEIKWYHLASIRQGSVPDNWACEACISTGIGRAKCVRRARR</sequence>
<name>A0AAD7CRY6_MYCRO</name>
<protein>
    <submittedName>
        <fullName evidence="1">Uncharacterized protein</fullName>
    </submittedName>
</protein>